<evidence type="ECO:0000313" key="2">
    <source>
        <dbReference type="EMBL" id="GAH86330.1"/>
    </source>
</evidence>
<dbReference type="AlphaFoldDB" id="X1JY59"/>
<organism evidence="2">
    <name type="scientific">marine sediment metagenome</name>
    <dbReference type="NCBI Taxonomy" id="412755"/>
    <lineage>
        <taxon>unclassified sequences</taxon>
        <taxon>metagenomes</taxon>
        <taxon>ecological metagenomes</taxon>
    </lineage>
</organism>
<gene>
    <name evidence="2" type="ORF">S03H2_58099</name>
</gene>
<accession>X1JY59</accession>
<comment type="caution">
    <text evidence="2">The sequence shown here is derived from an EMBL/GenBank/DDBJ whole genome shotgun (WGS) entry which is preliminary data.</text>
</comment>
<proteinExistence type="predicted"/>
<dbReference type="EMBL" id="BARU01037264">
    <property type="protein sequence ID" value="GAH86330.1"/>
    <property type="molecule type" value="Genomic_DNA"/>
</dbReference>
<evidence type="ECO:0000259" key="1">
    <source>
        <dbReference type="Pfam" id="PF00582"/>
    </source>
</evidence>
<reference evidence="2" key="1">
    <citation type="journal article" date="2014" name="Front. Microbiol.">
        <title>High frequency of phylogenetically diverse reductive dehalogenase-homologous genes in deep subseafloor sedimentary metagenomes.</title>
        <authorList>
            <person name="Kawai M."/>
            <person name="Futagami T."/>
            <person name="Toyoda A."/>
            <person name="Takaki Y."/>
            <person name="Nishi S."/>
            <person name="Hori S."/>
            <person name="Arai W."/>
            <person name="Tsubouchi T."/>
            <person name="Morono Y."/>
            <person name="Uchiyama I."/>
            <person name="Ito T."/>
            <person name="Fujiyama A."/>
            <person name="Inagaki F."/>
            <person name="Takami H."/>
        </authorList>
    </citation>
    <scope>NUCLEOTIDE SEQUENCE</scope>
    <source>
        <strain evidence="2">Expedition CK06-06</strain>
    </source>
</reference>
<dbReference type="Gene3D" id="3.40.50.12370">
    <property type="match status" value="1"/>
</dbReference>
<dbReference type="SUPFAM" id="SSF52402">
    <property type="entry name" value="Adenine nucleotide alpha hydrolases-like"/>
    <property type="match status" value="1"/>
</dbReference>
<name>X1JY59_9ZZZZ</name>
<sequence length="136" mass="15424">MECGSYIVVGDTVSKVLETEEEEKVDLIVISRQKRTKLQKLYIDSKTIEFLRKTATPVLVHKYKLESGRVSERLFERPLLATDWSPPANRALEFLVGLKSIIKKLQVIHVVTEKAMEGLGKRGLIKILFSDSHACV</sequence>
<feature type="domain" description="UspA" evidence="1">
    <location>
        <begin position="7"/>
        <end position="60"/>
    </location>
</feature>
<dbReference type="InterPro" id="IPR006016">
    <property type="entry name" value="UspA"/>
</dbReference>
<dbReference type="Pfam" id="PF00582">
    <property type="entry name" value="Usp"/>
    <property type="match status" value="1"/>
</dbReference>
<protein>
    <recommendedName>
        <fullName evidence="1">UspA domain-containing protein</fullName>
    </recommendedName>
</protein>